<dbReference type="OrthoDB" id="9780340at2"/>
<reference evidence="2 3" key="1">
    <citation type="journal article" date="2009" name="PLoS ONE">
        <title>Methylobacterium genome sequences: a reference blueprint to investigate microbial metabolism of C1 compounds from natural and industrial sources.</title>
        <authorList>
            <person name="Vuilleumier S."/>
            <person name="Chistoserdova L."/>
            <person name="Lee M.-C."/>
            <person name="Bringel F."/>
            <person name="Lajus A."/>
            <person name="Zhou Y."/>
            <person name="Gourion B."/>
            <person name="Barbe V."/>
            <person name="Chang J."/>
            <person name="Cruveiller S."/>
            <person name="Dossat C."/>
            <person name="Gillett W."/>
            <person name="Gruffaz C."/>
            <person name="Haugen E."/>
            <person name="Hourcade E."/>
            <person name="Levy R."/>
            <person name="Mangenot S."/>
            <person name="Muller E."/>
            <person name="Nadalig T."/>
            <person name="Pagni M."/>
            <person name="Penny C."/>
            <person name="Peyraud R."/>
            <person name="Robinson D.G."/>
            <person name="Roche D."/>
            <person name="Rouy Z."/>
            <person name="Saenampechek C."/>
            <person name="Salvignol G."/>
            <person name="Vallenet D."/>
            <person name="Wu Z."/>
            <person name="Marx C.J."/>
            <person name="Vorholt J.A."/>
            <person name="Olson M.V."/>
            <person name="Kaul R."/>
            <person name="Weissenbach J."/>
            <person name="Medigue C."/>
            <person name="Lidstrom M.E."/>
        </authorList>
    </citation>
    <scope>NUCLEOTIDE SEQUENCE [LARGE SCALE GENOMIC DNA]</scope>
    <source>
        <strain evidence="3">ATCC 14718 / DSM 1338 / JCM 2805 / NCIMB 9133 / AM1</strain>
    </source>
</reference>
<dbReference type="Gene3D" id="3.40.30.10">
    <property type="entry name" value="Glutaredoxin"/>
    <property type="match status" value="1"/>
</dbReference>
<dbReference type="RefSeq" id="WP_012753882.1">
    <property type="nucleotide sequence ID" value="NC_012811.1"/>
</dbReference>
<accession>C5B4P7</accession>
<dbReference type="Proteomes" id="UP000009081">
    <property type="component" value="Plasmid megaplasmid"/>
</dbReference>
<protein>
    <submittedName>
        <fullName evidence="2">Uncharacterized protein</fullName>
    </submittedName>
</protein>
<dbReference type="InterPro" id="IPR036249">
    <property type="entry name" value="Thioredoxin-like_sf"/>
</dbReference>
<evidence type="ECO:0000313" key="3">
    <source>
        <dbReference type="Proteomes" id="UP000009081"/>
    </source>
</evidence>
<name>C5B4P7_METEA</name>
<dbReference type="HOGENOM" id="CLU_1223549_0_0_5"/>
<keyword evidence="1" id="KW-0732">Signal</keyword>
<gene>
    <name evidence="2" type="ordered locus">MexAM1_META2p0582</name>
</gene>
<evidence type="ECO:0000313" key="2">
    <source>
        <dbReference type="EMBL" id="ACS43429.1"/>
    </source>
</evidence>
<feature type="chain" id="PRO_5002948322" evidence="1">
    <location>
        <begin position="19"/>
        <end position="226"/>
    </location>
</feature>
<dbReference type="KEGG" id="mea:Mex_2p0582"/>
<evidence type="ECO:0000256" key="1">
    <source>
        <dbReference type="SAM" id="SignalP"/>
    </source>
</evidence>
<sequence length="226" mass="23387">MLARAFLIAAFAASPALADGGGLNNSSSSFPTLTRADRAAIVDDLVERLRSNPEILVEALLRFRQAEREDGALGLAPADAPTTGPTGAQVTVVEFVDYACEPCRSAGLVLDGLAASGEIRVVHRDLPLSADSIELAATALGAHKGAGRYAEFRTALLAGRPGPAAYADGRPFALAAMKRTRSDAARLGVKTLPAAAVIRDGRMEILAGEITAQGVRDAVRRLGGEG</sequence>
<dbReference type="SUPFAM" id="SSF52833">
    <property type="entry name" value="Thioredoxin-like"/>
    <property type="match status" value="1"/>
</dbReference>
<dbReference type="AlphaFoldDB" id="C5B4P7"/>
<geneLocation type="plasmid" evidence="2 3">
    <name>megaplasmid</name>
</geneLocation>
<organism evidence="2 3">
    <name type="scientific">Methylorubrum extorquens (strain ATCC 14718 / DSM 1338 / JCM 2805 / NCIMB 9133 / AM1)</name>
    <name type="common">Methylobacterium extorquens</name>
    <dbReference type="NCBI Taxonomy" id="272630"/>
    <lineage>
        <taxon>Bacteria</taxon>
        <taxon>Pseudomonadati</taxon>
        <taxon>Pseudomonadota</taxon>
        <taxon>Alphaproteobacteria</taxon>
        <taxon>Hyphomicrobiales</taxon>
        <taxon>Methylobacteriaceae</taxon>
        <taxon>Methylorubrum</taxon>
    </lineage>
</organism>
<keyword evidence="2" id="KW-0614">Plasmid</keyword>
<dbReference type="EMBL" id="CP001511">
    <property type="protein sequence ID" value="ACS43429.1"/>
    <property type="molecule type" value="Genomic_DNA"/>
</dbReference>
<feature type="signal peptide" evidence="1">
    <location>
        <begin position="1"/>
        <end position="18"/>
    </location>
</feature>
<keyword evidence="3" id="KW-1185">Reference proteome</keyword>
<proteinExistence type="predicted"/>